<organism evidence="3 4">
    <name type="scientific">Mycolicibacterium chlorophenolicum</name>
    <dbReference type="NCBI Taxonomy" id="37916"/>
    <lineage>
        <taxon>Bacteria</taxon>
        <taxon>Bacillati</taxon>
        <taxon>Actinomycetota</taxon>
        <taxon>Actinomycetes</taxon>
        <taxon>Mycobacteriales</taxon>
        <taxon>Mycobacteriaceae</taxon>
        <taxon>Mycolicibacterium</taxon>
    </lineage>
</organism>
<gene>
    <name evidence="3" type="ORF">MCHLDSM_01143</name>
</gene>
<protein>
    <recommendedName>
        <fullName evidence="2">TNT domain-containing protein</fullName>
    </recommendedName>
</protein>
<accession>A0A0J6WH14</accession>
<sequence length="607" mass="63133">MGITLEDVQRWEPSSIRDMFRAATEHGAAAHEAADTLTAVMNAVPWDSEAADAARAGAGKVALDLRTHARECELVARAAAAAEEQVAAVKREWEDITSYAAEKHLDIDLTTGAVTFELAGLTQDQLRDRQAAQREVRDRIHRMMLKAVAADQELATAIKVASGQESITDAERDLAARGVPSADSVVRAVTGADPPGDAPHSLTDMLLPAGGSAGGLDQPADLHDLLLGPGAPDPKGKPGDQPADLSGALDQVAGAHVPEASKAGDQPANLSAALDQLAGAPVPDHATPMVIPAKDVEAFKAAARPILASQGVPADQIESRLSQMVAQAEAQGVNPFYRPPEPARMPAPGFGEGFGDAWRNSEQSIKNLLGQGGPGAPGVLESWKNVAQGVNQAVTNPVGTAVGQVQHALDSPSAAYFAGEKTFDLSAAAATAPFGGEGAAVRAGLPAELVTEGGAPLAVMRGWDPMGGMSAQDFQNLFGTPGARNWPGNDGFPPGYVPQPAHLPEGTIIDRFGSEYGQYLSPDGTPYSDRAITPETLGGEYNRYMVTGAPLPSGWRIVEGPVEPWFGQTPSPGALQYMVVGPEGTRISVNDLLEKGIIERAGPPLGR</sequence>
<dbReference type="Pfam" id="PF14021">
    <property type="entry name" value="TNT"/>
    <property type="match status" value="1"/>
</dbReference>
<dbReference type="GO" id="GO:0050135">
    <property type="term" value="F:NADP+ nucleosidase activity"/>
    <property type="evidence" value="ECO:0007669"/>
    <property type="project" value="InterPro"/>
</dbReference>
<name>A0A0J6WH14_9MYCO</name>
<dbReference type="Proteomes" id="UP000036513">
    <property type="component" value="Unassembled WGS sequence"/>
</dbReference>
<dbReference type="STRING" id="37916.MCHLDSM_01143"/>
<dbReference type="InterPro" id="IPR025331">
    <property type="entry name" value="TNT"/>
</dbReference>
<keyword evidence="4" id="KW-1185">Reference proteome</keyword>
<dbReference type="EMBL" id="JYNL01000009">
    <property type="protein sequence ID" value="KMO82520.1"/>
    <property type="molecule type" value="Genomic_DNA"/>
</dbReference>
<feature type="region of interest" description="Disordered" evidence="1">
    <location>
        <begin position="187"/>
        <end position="246"/>
    </location>
</feature>
<feature type="domain" description="TNT" evidence="2">
    <location>
        <begin position="503"/>
        <end position="600"/>
    </location>
</feature>
<evidence type="ECO:0000313" key="3">
    <source>
        <dbReference type="EMBL" id="KMO82520.1"/>
    </source>
</evidence>
<dbReference type="RefSeq" id="WP_048469115.1">
    <property type="nucleotide sequence ID" value="NZ_JYNL01000009.1"/>
</dbReference>
<reference evidence="3 4" key="1">
    <citation type="journal article" date="2015" name="Genome Biol. Evol.">
        <title>Characterization of Three Mycobacterium spp. with Potential Use in Bioremediation by Genome Sequencing and Comparative Genomics.</title>
        <authorList>
            <person name="Das S."/>
            <person name="Pettersson B.M."/>
            <person name="Behra P.R."/>
            <person name="Ramesh M."/>
            <person name="Dasgupta S."/>
            <person name="Bhattacharya A."/>
            <person name="Kirsebom L.A."/>
        </authorList>
    </citation>
    <scope>NUCLEOTIDE SEQUENCE [LARGE SCALE GENOMIC DNA]</scope>
    <source>
        <strain evidence="3 4">DSM 43826</strain>
    </source>
</reference>
<dbReference type="AlphaFoldDB" id="A0A0J6WH14"/>
<evidence type="ECO:0000313" key="4">
    <source>
        <dbReference type="Proteomes" id="UP000036513"/>
    </source>
</evidence>
<evidence type="ECO:0000256" key="1">
    <source>
        <dbReference type="SAM" id="MobiDB-lite"/>
    </source>
</evidence>
<proteinExistence type="predicted"/>
<dbReference type="SMR" id="A0A0J6WH14"/>
<dbReference type="PATRIC" id="fig|37916.4.peg.1022"/>
<comment type="caution">
    <text evidence="3">The sequence shown here is derived from an EMBL/GenBank/DDBJ whole genome shotgun (WGS) entry which is preliminary data.</text>
</comment>
<evidence type="ECO:0000259" key="2">
    <source>
        <dbReference type="Pfam" id="PF14021"/>
    </source>
</evidence>